<comment type="caution">
    <text evidence="1">The sequence shown here is derived from an EMBL/GenBank/DDBJ whole genome shotgun (WGS) entry which is preliminary data.</text>
</comment>
<gene>
    <name evidence="1" type="ORF">MENTE1834_LOCUS38894</name>
</gene>
<proteinExistence type="predicted"/>
<protein>
    <submittedName>
        <fullName evidence="1">Uncharacterized protein</fullName>
    </submittedName>
</protein>
<dbReference type="EMBL" id="CAVMJV010000086">
    <property type="protein sequence ID" value="CAK5091072.1"/>
    <property type="molecule type" value="Genomic_DNA"/>
</dbReference>
<sequence length="252" mass="29314">MRFTKGFLFATVEAANEFEEQRTRFFTENEMLDEYMEARLDLANLPFLERVLVIRDKTNDQRQQRRRKAQILNNNNNLTRAPDVLNPTHGQEQQEEQHTLLSPRTSSLNDPWWLSPWVFWPASILLLSWPLRMLAEYKTGYVHLQVPSSINYTGPLTRTSTMDSHELSMANRQNYVVVPSYSEAILLDPYNNAQLPNSGRSQVTKTVQIFESSFSLIQVHCFASYFLRLIGHQQLDSKLDKVNMGQQDNILC</sequence>
<evidence type="ECO:0000313" key="1">
    <source>
        <dbReference type="EMBL" id="CAK5091072.1"/>
    </source>
</evidence>
<accession>A0ACB1AKI7</accession>
<reference evidence="1" key="1">
    <citation type="submission" date="2023-11" db="EMBL/GenBank/DDBJ databases">
        <authorList>
            <person name="Poullet M."/>
        </authorList>
    </citation>
    <scope>NUCLEOTIDE SEQUENCE</scope>
    <source>
        <strain evidence="1">E1834</strain>
    </source>
</reference>
<keyword evidence="2" id="KW-1185">Reference proteome</keyword>
<evidence type="ECO:0000313" key="2">
    <source>
        <dbReference type="Proteomes" id="UP001497535"/>
    </source>
</evidence>
<name>A0ACB1AKI7_MELEN</name>
<organism evidence="1 2">
    <name type="scientific">Meloidogyne enterolobii</name>
    <name type="common">Root-knot nematode worm</name>
    <name type="synonym">Meloidogyne mayaguensis</name>
    <dbReference type="NCBI Taxonomy" id="390850"/>
    <lineage>
        <taxon>Eukaryota</taxon>
        <taxon>Metazoa</taxon>
        <taxon>Ecdysozoa</taxon>
        <taxon>Nematoda</taxon>
        <taxon>Chromadorea</taxon>
        <taxon>Rhabditida</taxon>
        <taxon>Tylenchina</taxon>
        <taxon>Tylenchomorpha</taxon>
        <taxon>Tylenchoidea</taxon>
        <taxon>Meloidogynidae</taxon>
        <taxon>Meloidogyninae</taxon>
        <taxon>Meloidogyne</taxon>
    </lineage>
</organism>
<dbReference type="Proteomes" id="UP001497535">
    <property type="component" value="Unassembled WGS sequence"/>
</dbReference>